<dbReference type="AlphaFoldDB" id="A0AAP0BT43"/>
<dbReference type="Proteomes" id="UP001418222">
    <property type="component" value="Unassembled WGS sequence"/>
</dbReference>
<keyword evidence="5 11" id="KW-0479">Metal-binding</keyword>
<evidence type="ECO:0000313" key="14">
    <source>
        <dbReference type="Proteomes" id="UP001418222"/>
    </source>
</evidence>
<evidence type="ECO:0000256" key="1">
    <source>
        <dbReference type="ARBA" id="ARBA00000032"/>
    </source>
</evidence>
<dbReference type="EMBL" id="JBBWWQ010000004">
    <property type="protein sequence ID" value="KAK8949598.1"/>
    <property type="molecule type" value="Genomic_DNA"/>
</dbReference>
<keyword evidence="6" id="KW-0732">Signal</keyword>
<comment type="subcellular location">
    <subcellularLocation>
        <location evidence="2">Secreted</location>
    </subcellularLocation>
</comment>
<dbReference type="Pfam" id="PF00149">
    <property type="entry name" value="Metallophos"/>
    <property type="match status" value="1"/>
</dbReference>
<comment type="cofactor">
    <cofactor evidence="11">
        <name>Fe cation</name>
        <dbReference type="ChEBI" id="CHEBI:24875"/>
    </cofactor>
    <text evidence="11">Binds 2 iron ions per subunit.</text>
</comment>
<feature type="binding site" evidence="11">
    <location>
        <position position="80"/>
    </location>
    <ligand>
        <name>Fe cation</name>
        <dbReference type="ChEBI" id="CHEBI:24875"/>
        <label>2</label>
    </ligand>
</feature>
<keyword evidence="4" id="KW-0964">Secreted</keyword>
<gene>
    <name evidence="13" type="primary">PAP17</name>
    <name evidence="13" type="ORF">KSP39_PZI006333</name>
</gene>
<evidence type="ECO:0000256" key="5">
    <source>
        <dbReference type="ARBA" id="ARBA00022723"/>
    </source>
</evidence>
<keyword evidence="14" id="KW-1185">Reference proteome</keyword>
<evidence type="ECO:0000256" key="4">
    <source>
        <dbReference type="ARBA" id="ARBA00022525"/>
    </source>
</evidence>
<dbReference type="GO" id="GO:0046872">
    <property type="term" value="F:metal ion binding"/>
    <property type="evidence" value="ECO:0007669"/>
    <property type="project" value="UniProtKB-KW"/>
</dbReference>
<evidence type="ECO:0000256" key="7">
    <source>
        <dbReference type="ARBA" id="ARBA00022801"/>
    </source>
</evidence>
<feature type="binding site" evidence="11">
    <location>
        <position position="83"/>
    </location>
    <ligand>
        <name>Fe cation</name>
        <dbReference type="ChEBI" id="CHEBI:24875"/>
        <label>1</label>
    </ligand>
</feature>
<feature type="binding site" evidence="11">
    <location>
        <position position="80"/>
    </location>
    <ligand>
        <name>Fe cation</name>
        <dbReference type="ChEBI" id="CHEBI:24875"/>
        <label>1</label>
    </ligand>
</feature>
<evidence type="ECO:0000256" key="3">
    <source>
        <dbReference type="ARBA" id="ARBA00008723"/>
    </source>
</evidence>
<keyword evidence="9" id="KW-0325">Glycoprotein</keyword>
<feature type="binding site" evidence="11">
    <location>
        <position position="118"/>
    </location>
    <ligand>
        <name>Fe cation</name>
        <dbReference type="ChEBI" id="CHEBI:24875"/>
        <label>2</label>
    </ligand>
</feature>
<feature type="binding site" evidence="11">
    <location>
        <position position="212"/>
    </location>
    <ligand>
        <name>Fe cation</name>
        <dbReference type="ChEBI" id="CHEBI:24875"/>
        <label>2</label>
    </ligand>
</feature>
<name>A0AAP0BT43_9ASPA</name>
<accession>A0AAP0BT43</accession>
<dbReference type="SUPFAM" id="SSF56300">
    <property type="entry name" value="Metallo-dependent phosphatases"/>
    <property type="match status" value="1"/>
</dbReference>
<keyword evidence="8" id="KW-0862">Zinc</keyword>
<evidence type="ECO:0000256" key="8">
    <source>
        <dbReference type="ARBA" id="ARBA00022833"/>
    </source>
</evidence>
<dbReference type="InterPro" id="IPR051558">
    <property type="entry name" value="Metallophosphoesterase_PAP"/>
</dbReference>
<evidence type="ECO:0000256" key="10">
    <source>
        <dbReference type="PIRNR" id="PIRNR000898"/>
    </source>
</evidence>
<keyword evidence="7 10" id="KW-0378">Hydrolase</keyword>
<feature type="binding site" evidence="11">
    <location>
        <position position="247"/>
    </location>
    <ligand>
        <name>Fe cation</name>
        <dbReference type="ChEBI" id="CHEBI:24875"/>
        <label>2</label>
    </ligand>
</feature>
<evidence type="ECO:0000256" key="2">
    <source>
        <dbReference type="ARBA" id="ARBA00004613"/>
    </source>
</evidence>
<comment type="caution">
    <text evidence="13">The sequence shown here is derived from an EMBL/GenBank/DDBJ whole genome shotgun (WGS) entry which is preliminary data.</text>
</comment>
<feature type="domain" description="Calcineurin-like phosphoesterase" evidence="12">
    <location>
        <begin position="31"/>
        <end position="250"/>
    </location>
</feature>
<dbReference type="EC" id="3.1.3.2" evidence="10"/>
<dbReference type="PANTHER" id="PTHR10161">
    <property type="entry name" value="TARTRATE-RESISTANT ACID PHOSPHATASE TYPE 5"/>
    <property type="match status" value="1"/>
</dbReference>
<evidence type="ECO:0000313" key="13">
    <source>
        <dbReference type="EMBL" id="KAK8949598.1"/>
    </source>
</evidence>
<protein>
    <recommendedName>
        <fullName evidence="10">Purple acid phosphatase</fullName>
        <ecNumber evidence="10">3.1.3.2</ecNumber>
    </recommendedName>
</protein>
<evidence type="ECO:0000256" key="6">
    <source>
        <dbReference type="ARBA" id="ARBA00022729"/>
    </source>
</evidence>
<dbReference type="FunFam" id="3.60.21.10:FF:000027">
    <property type="entry name" value="Purple acid phosphatase"/>
    <property type="match status" value="1"/>
</dbReference>
<dbReference type="PIRSF" id="PIRSF000898">
    <property type="entry name" value="Acid_Ptase_5"/>
    <property type="match status" value="1"/>
</dbReference>
<organism evidence="13 14">
    <name type="scientific">Platanthera zijinensis</name>
    <dbReference type="NCBI Taxonomy" id="2320716"/>
    <lineage>
        <taxon>Eukaryota</taxon>
        <taxon>Viridiplantae</taxon>
        <taxon>Streptophyta</taxon>
        <taxon>Embryophyta</taxon>
        <taxon>Tracheophyta</taxon>
        <taxon>Spermatophyta</taxon>
        <taxon>Magnoliopsida</taxon>
        <taxon>Liliopsida</taxon>
        <taxon>Asparagales</taxon>
        <taxon>Orchidaceae</taxon>
        <taxon>Orchidoideae</taxon>
        <taxon>Orchideae</taxon>
        <taxon>Orchidinae</taxon>
        <taxon>Platanthera</taxon>
    </lineage>
</organism>
<comment type="similarity">
    <text evidence="3">Belongs to the metallophosphoesterase superfamily. Purple acid phosphatase family.</text>
</comment>
<sequence length="330" mass="37837">MISLTLQSSSPSTAEMPRFFHPAKADGSLSLLAIGDWGRNGTFNQSRVAFQVFPLYTALLFQMGVIGEELDIDFVVSVGDNFYDAGLRDVDDKSFQESFTKIYTANSLQKQWYSVLGNHDYRGNAVAQLEPVLRKIDRRWLCLRSFMVDAELADLFFLDTTPFVKKYWKHPKKNRYDWREVAPRKRYISGLLKDLEVALGESTATWKIVIGHHTLRSVSEHGETPELVKLLLPLLIDYGVDIYINGHDHCLQHITSSDSYIHFLTSGGGSKAWRGIIMPTAENLRFFYDGQGFVSLQLNTTRAKIKFYDVFGDVLHEWIISKEFLYHYIV</sequence>
<dbReference type="InterPro" id="IPR004843">
    <property type="entry name" value="Calcineurin-like_PHP"/>
</dbReference>
<dbReference type="InterPro" id="IPR024927">
    <property type="entry name" value="Acid_PPase"/>
</dbReference>
<dbReference type="PANTHER" id="PTHR10161:SF14">
    <property type="entry name" value="TARTRATE-RESISTANT ACID PHOSPHATASE TYPE 5"/>
    <property type="match status" value="1"/>
</dbReference>
<proteinExistence type="inferred from homology"/>
<dbReference type="CDD" id="cd07378">
    <property type="entry name" value="MPP_ACP5"/>
    <property type="match status" value="1"/>
</dbReference>
<comment type="catalytic activity">
    <reaction evidence="1 10">
        <text>a phosphate monoester + H2O = an alcohol + phosphate</text>
        <dbReference type="Rhea" id="RHEA:15017"/>
        <dbReference type="ChEBI" id="CHEBI:15377"/>
        <dbReference type="ChEBI" id="CHEBI:30879"/>
        <dbReference type="ChEBI" id="CHEBI:43474"/>
        <dbReference type="ChEBI" id="CHEBI:67140"/>
        <dbReference type="EC" id="3.1.3.2"/>
    </reaction>
</comment>
<evidence type="ECO:0000256" key="11">
    <source>
        <dbReference type="PIRSR" id="PIRSR000898-1"/>
    </source>
</evidence>
<dbReference type="InterPro" id="IPR029052">
    <property type="entry name" value="Metallo-depent_PP-like"/>
</dbReference>
<feature type="binding site" evidence="11">
    <location>
        <position position="249"/>
    </location>
    <ligand>
        <name>Fe cation</name>
        <dbReference type="ChEBI" id="CHEBI:24875"/>
        <label>1</label>
    </ligand>
</feature>
<keyword evidence="10 11" id="KW-0408">Iron</keyword>
<dbReference type="GO" id="GO:0005576">
    <property type="term" value="C:extracellular region"/>
    <property type="evidence" value="ECO:0007669"/>
    <property type="project" value="UniProtKB-SubCell"/>
</dbReference>
<reference evidence="13 14" key="1">
    <citation type="journal article" date="2022" name="Nat. Plants">
        <title>Genomes of leafy and leafless Platanthera orchids illuminate the evolution of mycoheterotrophy.</title>
        <authorList>
            <person name="Li M.H."/>
            <person name="Liu K.W."/>
            <person name="Li Z."/>
            <person name="Lu H.C."/>
            <person name="Ye Q.L."/>
            <person name="Zhang D."/>
            <person name="Wang J.Y."/>
            <person name="Li Y.F."/>
            <person name="Zhong Z.M."/>
            <person name="Liu X."/>
            <person name="Yu X."/>
            <person name="Liu D.K."/>
            <person name="Tu X.D."/>
            <person name="Liu B."/>
            <person name="Hao Y."/>
            <person name="Liao X.Y."/>
            <person name="Jiang Y.T."/>
            <person name="Sun W.H."/>
            <person name="Chen J."/>
            <person name="Chen Y.Q."/>
            <person name="Ai Y."/>
            <person name="Zhai J.W."/>
            <person name="Wu S.S."/>
            <person name="Zhou Z."/>
            <person name="Hsiao Y.Y."/>
            <person name="Wu W.L."/>
            <person name="Chen Y.Y."/>
            <person name="Lin Y.F."/>
            <person name="Hsu J.L."/>
            <person name="Li C.Y."/>
            <person name="Wang Z.W."/>
            <person name="Zhao X."/>
            <person name="Zhong W.Y."/>
            <person name="Ma X.K."/>
            <person name="Ma L."/>
            <person name="Huang J."/>
            <person name="Chen G.Z."/>
            <person name="Huang M.Z."/>
            <person name="Huang L."/>
            <person name="Peng D.H."/>
            <person name="Luo Y.B."/>
            <person name="Zou S.Q."/>
            <person name="Chen S.P."/>
            <person name="Lan S."/>
            <person name="Tsai W.C."/>
            <person name="Van de Peer Y."/>
            <person name="Liu Z.J."/>
        </authorList>
    </citation>
    <scope>NUCLEOTIDE SEQUENCE [LARGE SCALE GENOMIC DNA]</scope>
    <source>
        <strain evidence="13">Lor287</strain>
    </source>
</reference>
<evidence type="ECO:0000259" key="12">
    <source>
        <dbReference type="Pfam" id="PF00149"/>
    </source>
</evidence>
<dbReference type="Gene3D" id="3.60.21.10">
    <property type="match status" value="1"/>
</dbReference>
<evidence type="ECO:0000256" key="9">
    <source>
        <dbReference type="ARBA" id="ARBA00023180"/>
    </source>
</evidence>
<feature type="binding site" evidence="11">
    <location>
        <position position="36"/>
    </location>
    <ligand>
        <name>Fe cation</name>
        <dbReference type="ChEBI" id="CHEBI:24875"/>
        <label>1</label>
    </ligand>
</feature>
<dbReference type="GO" id="GO:0003993">
    <property type="term" value="F:acid phosphatase activity"/>
    <property type="evidence" value="ECO:0007669"/>
    <property type="project" value="UniProtKB-UniRule"/>
</dbReference>